<evidence type="ECO:0000256" key="1">
    <source>
        <dbReference type="ARBA" id="ARBA00022737"/>
    </source>
</evidence>
<reference evidence="5 6" key="1">
    <citation type="journal article" date="2024" name="BMC Genomics">
        <title>De novo assembly and annotation of Popillia japonica's genome with initial clues to its potential as an invasive pest.</title>
        <authorList>
            <person name="Cucini C."/>
            <person name="Boschi S."/>
            <person name="Funari R."/>
            <person name="Cardaioli E."/>
            <person name="Iannotti N."/>
            <person name="Marturano G."/>
            <person name="Paoli F."/>
            <person name="Bruttini M."/>
            <person name="Carapelli A."/>
            <person name="Frati F."/>
            <person name="Nardi F."/>
        </authorList>
    </citation>
    <scope>NUCLEOTIDE SEQUENCE [LARGE SCALE GENOMIC DNA]</scope>
    <source>
        <strain evidence="5">DMR45628</strain>
    </source>
</reference>
<dbReference type="Proteomes" id="UP001458880">
    <property type="component" value="Unassembled WGS sequence"/>
</dbReference>
<sequence>MEDKTTKKSMSEAERLELAKKLDKELDEFINNLPKRTQTDKPLEEGWQEELENHPFFMKKPPEPGDKLHPLYEGLQQLKYDPLENTPVELATSYKEDGNFNFKHKNYRLAILAYTEGIKVRCGDVDLEASLLNNRSAAHFYLKNYRSCLRDCESALKLNRTYIKVKIRAANCCFQTAQYDKCIELCDTILDSEPGNKDVVKLRQDSVHKKKDKERNSRKKELDFKRRLKEEELLLTEIRNRNINIDSKNNSLSIQDLEVHFPALVENKVHLDEENNLVWPVVFLYPEYQTMDFVQSFPENNLLIYYVNEIFSVPAEWDTEKKYTPDKVNVYFENSKLQKVYPVDTQLTLKQILQHEKYLLKAGTPSFIIFSKDSAAEKNFLTKY</sequence>
<dbReference type="GO" id="GO:0005634">
    <property type="term" value="C:nucleus"/>
    <property type="evidence" value="ECO:0007669"/>
    <property type="project" value="TreeGrafter"/>
</dbReference>
<dbReference type="InterPro" id="IPR019734">
    <property type="entry name" value="TPR_rpt"/>
</dbReference>
<dbReference type="PANTHER" id="PTHR46035">
    <property type="entry name" value="TETRATRICOPEPTIDE REPEAT PROTEIN 4"/>
    <property type="match status" value="1"/>
</dbReference>
<dbReference type="GO" id="GO:0030544">
    <property type="term" value="F:Hsp70 protein binding"/>
    <property type="evidence" value="ECO:0007669"/>
    <property type="project" value="TreeGrafter"/>
</dbReference>
<proteinExistence type="inferred from homology"/>
<dbReference type="SMART" id="SM00028">
    <property type="entry name" value="TPR"/>
    <property type="match status" value="3"/>
</dbReference>
<name>A0AAW1JIL6_POPJA</name>
<keyword evidence="2" id="KW-0802">TPR repeat</keyword>
<feature type="domain" description="Cns1/TTC4 wheel" evidence="4">
    <location>
        <begin position="271"/>
        <end position="381"/>
    </location>
</feature>
<evidence type="ECO:0000256" key="2">
    <source>
        <dbReference type="ARBA" id="ARBA00022803"/>
    </source>
</evidence>
<dbReference type="GO" id="GO:0006457">
    <property type="term" value="P:protein folding"/>
    <property type="evidence" value="ECO:0007669"/>
    <property type="project" value="TreeGrafter"/>
</dbReference>
<dbReference type="Pfam" id="PF18972">
    <property type="entry name" value="Wheel"/>
    <property type="match status" value="1"/>
</dbReference>
<comment type="caution">
    <text evidence="5">The sequence shown here is derived from an EMBL/GenBank/DDBJ whole genome shotgun (WGS) entry which is preliminary data.</text>
</comment>
<dbReference type="PANTHER" id="PTHR46035:SF1">
    <property type="entry name" value="TETRATRICOPEPTIDE REPEAT PROTEIN 4"/>
    <property type="match status" value="1"/>
</dbReference>
<organism evidence="5 6">
    <name type="scientific">Popillia japonica</name>
    <name type="common">Japanese beetle</name>
    <dbReference type="NCBI Taxonomy" id="7064"/>
    <lineage>
        <taxon>Eukaryota</taxon>
        <taxon>Metazoa</taxon>
        <taxon>Ecdysozoa</taxon>
        <taxon>Arthropoda</taxon>
        <taxon>Hexapoda</taxon>
        <taxon>Insecta</taxon>
        <taxon>Pterygota</taxon>
        <taxon>Neoptera</taxon>
        <taxon>Endopterygota</taxon>
        <taxon>Coleoptera</taxon>
        <taxon>Polyphaga</taxon>
        <taxon>Scarabaeiformia</taxon>
        <taxon>Scarabaeidae</taxon>
        <taxon>Rutelinae</taxon>
        <taxon>Popillia</taxon>
    </lineage>
</organism>
<gene>
    <name evidence="5" type="ORF">QE152_g29267</name>
</gene>
<dbReference type="AlphaFoldDB" id="A0AAW1JIL6"/>
<evidence type="ECO:0000256" key="3">
    <source>
        <dbReference type="ARBA" id="ARBA00023602"/>
    </source>
</evidence>
<keyword evidence="6" id="KW-1185">Reference proteome</keyword>
<dbReference type="InterPro" id="IPR044059">
    <property type="entry name" value="Csn1/TTC4_wheel"/>
</dbReference>
<dbReference type="GO" id="GO:0005829">
    <property type="term" value="C:cytosol"/>
    <property type="evidence" value="ECO:0007669"/>
    <property type="project" value="TreeGrafter"/>
</dbReference>
<accession>A0AAW1JIL6</accession>
<dbReference type="SUPFAM" id="SSF48452">
    <property type="entry name" value="TPR-like"/>
    <property type="match status" value="1"/>
</dbReference>
<dbReference type="GO" id="GO:0051879">
    <property type="term" value="F:Hsp90 protein binding"/>
    <property type="evidence" value="ECO:0007669"/>
    <property type="project" value="InterPro"/>
</dbReference>
<comment type="similarity">
    <text evidence="3">Belongs to the TTC4 family.</text>
</comment>
<dbReference type="CDD" id="cd21380">
    <property type="entry name" value="CTWD_Cns1"/>
    <property type="match status" value="1"/>
</dbReference>
<keyword evidence="1" id="KW-0677">Repeat</keyword>
<dbReference type="EMBL" id="JASPKY010000367">
    <property type="protein sequence ID" value="KAK9703568.1"/>
    <property type="molecule type" value="Genomic_DNA"/>
</dbReference>
<evidence type="ECO:0000259" key="4">
    <source>
        <dbReference type="Pfam" id="PF18972"/>
    </source>
</evidence>
<protein>
    <submittedName>
        <fullName evidence="5">Cns1/TTC4 Wheel domain</fullName>
    </submittedName>
</protein>
<evidence type="ECO:0000313" key="6">
    <source>
        <dbReference type="Proteomes" id="UP001458880"/>
    </source>
</evidence>
<dbReference type="InterPro" id="IPR011990">
    <property type="entry name" value="TPR-like_helical_dom_sf"/>
</dbReference>
<dbReference type="Gene3D" id="1.25.40.10">
    <property type="entry name" value="Tetratricopeptide repeat domain"/>
    <property type="match status" value="1"/>
</dbReference>
<evidence type="ECO:0000313" key="5">
    <source>
        <dbReference type="EMBL" id="KAK9703568.1"/>
    </source>
</evidence>